<sequence>MIGPAPSPGNVNLAKLTSNTDVLPRATELSVRMLRHGFALYEKAAVAT</sequence>
<proteinExistence type="predicted"/>
<comment type="caution">
    <text evidence="1">The sequence shown here is derived from an EMBL/GenBank/DDBJ whole genome shotgun (WGS) entry which is preliminary data.</text>
</comment>
<evidence type="ECO:0000313" key="3">
    <source>
        <dbReference type="Proteomes" id="UP001234216"/>
    </source>
</evidence>
<name>A0AAW8F429_9ACTN</name>
<organism evidence="1 3">
    <name type="scientific">Streptomyces canus</name>
    <dbReference type="NCBI Taxonomy" id="58343"/>
    <lineage>
        <taxon>Bacteria</taxon>
        <taxon>Bacillati</taxon>
        <taxon>Actinomycetota</taxon>
        <taxon>Actinomycetes</taxon>
        <taxon>Kitasatosporales</taxon>
        <taxon>Streptomycetaceae</taxon>
        <taxon>Streptomyces</taxon>
        <taxon>Streptomyces aurantiacus group</taxon>
    </lineage>
</organism>
<dbReference type="EMBL" id="JAUSZV010000005">
    <property type="protein sequence ID" value="MDQ0904699.1"/>
    <property type="molecule type" value="Genomic_DNA"/>
</dbReference>
<dbReference type="AlphaFoldDB" id="A0AAW8F429"/>
<protein>
    <submittedName>
        <fullName evidence="1">Uncharacterized protein</fullName>
    </submittedName>
</protein>
<evidence type="ECO:0000313" key="2">
    <source>
        <dbReference type="EMBL" id="MDQ0904699.1"/>
    </source>
</evidence>
<dbReference type="Proteomes" id="UP001234216">
    <property type="component" value="Unassembled WGS sequence"/>
</dbReference>
<evidence type="ECO:0000313" key="1">
    <source>
        <dbReference type="EMBL" id="MDQ0904587.1"/>
    </source>
</evidence>
<gene>
    <name evidence="1" type="ORF">QFZ22_000572</name>
    <name evidence="2" type="ORF">QFZ22_000684</name>
</gene>
<reference evidence="1" key="1">
    <citation type="submission" date="2023-07" db="EMBL/GenBank/DDBJ databases">
        <title>Comparative genomics of wheat-associated soil bacteria to identify genetic determinants of phenazine resistance.</title>
        <authorList>
            <person name="Mouncey N."/>
        </authorList>
    </citation>
    <scope>NUCLEOTIDE SEQUENCE</scope>
    <source>
        <strain evidence="1">V4I22</strain>
    </source>
</reference>
<accession>A0AAW8F429</accession>
<dbReference type="EMBL" id="JAUSZV010000003">
    <property type="protein sequence ID" value="MDQ0904587.1"/>
    <property type="molecule type" value="Genomic_DNA"/>
</dbReference>